<dbReference type="Pfam" id="PF02537">
    <property type="entry name" value="CRCB"/>
    <property type="match status" value="2"/>
</dbReference>
<evidence type="ECO:0000313" key="10">
    <source>
        <dbReference type="EMBL" id="ORY86328.1"/>
    </source>
</evidence>
<dbReference type="PANTHER" id="PTHR28259">
    <property type="entry name" value="FLUORIDE EXPORT PROTEIN 1-RELATED"/>
    <property type="match status" value="1"/>
</dbReference>
<dbReference type="PANTHER" id="PTHR28259:SF1">
    <property type="entry name" value="FLUORIDE EXPORT PROTEIN 1-RELATED"/>
    <property type="match status" value="1"/>
</dbReference>
<keyword evidence="6 9" id="KW-0472">Membrane</keyword>
<evidence type="ECO:0000256" key="8">
    <source>
        <dbReference type="ARBA" id="ARBA00035585"/>
    </source>
</evidence>
<evidence type="ECO:0000256" key="9">
    <source>
        <dbReference type="SAM" id="Phobius"/>
    </source>
</evidence>
<dbReference type="RefSeq" id="XP_040727510.1">
    <property type="nucleotide sequence ID" value="XM_040867547.1"/>
</dbReference>
<evidence type="ECO:0000256" key="2">
    <source>
        <dbReference type="ARBA" id="ARBA00004651"/>
    </source>
</evidence>
<feature type="transmembrane region" description="Helical" evidence="9">
    <location>
        <begin position="270"/>
        <end position="293"/>
    </location>
</feature>
<evidence type="ECO:0000256" key="6">
    <source>
        <dbReference type="ARBA" id="ARBA00023136"/>
    </source>
</evidence>
<dbReference type="InterPro" id="IPR003691">
    <property type="entry name" value="FluC"/>
</dbReference>
<sequence>MSEVTQATSSERKIPQYPSRALQVIHECAWIGLLSLLGTLSRLALVELNTYPGNLIPALVWAQFVGCAVMGFLKHDQVFFQPNRHKALFTGLTVGFCGSLTTFSGWLLACFTALSDYGTSEASAGRSTGYNAIGLIAQLTTTLAFSIVGFKLGQHAADGLASIFPKARLTFPQATTRTAVCITALLALLAQAVVIAVAASVDHTSWRRRYTLALAMTPTGALLRYLLSQLFNHRVLSFPLGTFNANILGCFLEALFFLLQTVVDRDGAGIHFLALQGLQDGFCGALTTVSSFVSELHTLKRKHAWRYGTISVIGGLLLFILVDGIAYWVQGSSAGPPRPQAR</sequence>
<comment type="subcellular location">
    <subcellularLocation>
        <location evidence="2">Cell membrane</location>
        <topology evidence="2">Multi-pass membrane protein</topology>
    </subcellularLocation>
</comment>
<dbReference type="STRING" id="56484.A0A1Y2FQS7"/>
<accession>A0A1Y2FQS7</accession>
<dbReference type="GO" id="GO:0005886">
    <property type="term" value="C:plasma membrane"/>
    <property type="evidence" value="ECO:0007669"/>
    <property type="project" value="UniProtKB-SubCell"/>
</dbReference>
<keyword evidence="11" id="KW-1185">Reference proteome</keyword>
<keyword evidence="3" id="KW-1003">Cell membrane</keyword>
<dbReference type="EMBL" id="MCFI01000003">
    <property type="protein sequence ID" value="ORY86328.1"/>
    <property type="molecule type" value="Genomic_DNA"/>
</dbReference>
<feature type="transmembrane region" description="Helical" evidence="9">
    <location>
        <begin position="210"/>
        <end position="227"/>
    </location>
</feature>
<dbReference type="AlphaFoldDB" id="A0A1Y2FQS7"/>
<comment type="similarity">
    <text evidence="7">Belongs to the fluoride channel Fluc/FEX (TC 1.A.43) family.</text>
</comment>
<feature type="transmembrane region" description="Helical" evidence="9">
    <location>
        <begin position="87"/>
        <end position="109"/>
    </location>
</feature>
<feature type="transmembrane region" description="Helical" evidence="9">
    <location>
        <begin position="239"/>
        <end position="258"/>
    </location>
</feature>
<comment type="function">
    <text evidence="1">Fluoride channel required for the rapid expulsion of cytoplasmic fluoride.</text>
</comment>
<feature type="transmembrane region" description="Helical" evidence="9">
    <location>
        <begin position="174"/>
        <end position="198"/>
    </location>
</feature>
<dbReference type="OrthoDB" id="409792at2759"/>
<evidence type="ECO:0000256" key="7">
    <source>
        <dbReference type="ARBA" id="ARBA00035120"/>
    </source>
</evidence>
<feature type="transmembrane region" description="Helical" evidence="9">
    <location>
        <begin position="55"/>
        <end position="75"/>
    </location>
</feature>
<dbReference type="GeneID" id="63784146"/>
<comment type="caution">
    <text evidence="10">The sequence shown here is derived from an EMBL/GenBank/DDBJ whole genome shotgun (WGS) entry which is preliminary data.</text>
</comment>
<dbReference type="GO" id="GO:1903425">
    <property type="term" value="F:fluoride transmembrane transporter activity"/>
    <property type="evidence" value="ECO:0007669"/>
    <property type="project" value="TreeGrafter"/>
</dbReference>
<gene>
    <name evidence="10" type="ORF">BCR37DRAFT_344128</name>
</gene>
<keyword evidence="5 9" id="KW-1133">Transmembrane helix</keyword>
<proteinExistence type="inferred from homology"/>
<feature type="transmembrane region" description="Helical" evidence="9">
    <location>
        <begin position="21"/>
        <end position="43"/>
    </location>
</feature>
<feature type="transmembrane region" description="Helical" evidence="9">
    <location>
        <begin position="129"/>
        <end position="153"/>
    </location>
</feature>
<feature type="transmembrane region" description="Helical" evidence="9">
    <location>
        <begin position="305"/>
        <end position="329"/>
    </location>
</feature>
<comment type="catalytic activity">
    <reaction evidence="8">
        <text>fluoride(in) = fluoride(out)</text>
        <dbReference type="Rhea" id="RHEA:76159"/>
        <dbReference type="ChEBI" id="CHEBI:17051"/>
    </reaction>
    <physiologicalReaction direction="left-to-right" evidence="8">
        <dbReference type="Rhea" id="RHEA:76160"/>
    </physiologicalReaction>
</comment>
<dbReference type="OMA" id="ADGYCGC"/>
<reference evidence="10 11" key="1">
    <citation type="submission" date="2016-07" db="EMBL/GenBank/DDBJ databases">
        <title>Pervasive Adenine N6-methylation of Active Genes in Fungi.</title>
        <authorList>
            <consortium name="DOE Joint Genome Institute"/>
            <person name="Mondo S.J."/>
            <person name="Dannebaum R.O."/>
            <person name="Kuo R.C."/>
            <person name="Labutti K."/>
            <person name="Haridas S."/>
            <person name="Kuo A."/>
            <person name="Salamov A."/>
            <person name="Ahrendt S.R."/>
            <person name="Lipzen A."/>
            <person name="Sullivan W."/>
            <person name="Andreopoulos W.B."/>
            <person name="Clum A."/>
            <person name="Lindquist E."/>
            <person name="Daum C."/>
            <person name="Ramamoorthy G.K."/>
            <person name="Gryganskyi A."/>
            <person name="Culley D."/>
            <person name="Magnuson J.K."/>
            <person name="James T.Y."/>
            <person name="O'Malley M.A."/>
            <person name="Stajich J.E."/>
            <person name="Spatafora J.W."/>
            <person name="Visel A."/>
            <person name="Grigoriev I.V."/>
        </authorList>
    </citation>
    <scope>NUCLEOTIDE SEQUENCE [LARGE SCALE GENOMIC DNA]</scope>
    <source>
        <strain evidence="10 11">12-1054</strain>
    </source>
</reference>
<name>A0A1Y2FQS7_PROLT</name>
<evidence type="ECO:0000256" key="4">
    <source>
        <dbReference type="ARBA" id="ARBA00022692"/>
    </source>
</evidence>
<keyword evidence="4 9" id="KW-0812">Transmembrane</keyword>
<evidence type="ECO:0000256" key="1">
    <source>
        <dbReference type="ARBA" id="ARBA00002598"/>
    </source>
</evidence>
<organism evidence="10 11">
    <name type="scientific">Protomyces lactucae-debilis</name>
    <dbReference type="NCBI Taxonomy" id="2754530"/>
    <lineage>
        <taxon>Eukaryota</taxon>
        <taxon>Fungi</taxon>
        <taxon>Dikarya</taxon>
        <taxon>Ascomycota</taxon>
        <taxon>Taphrinomycotina</taxon>
        <taxon>Taphrinomycetes</taxon>
        <taxon>Taphrinales</taxon>
        <taxon>Protomycetaceae</taxon>
        <taxon>Protomyces</taxon>
    </lineage>
</organism>
<protein>
    <submittedName>
        <fullName evidence="10">CrcB-like protein-domain-containing protein</fullName>
    </submittedName>
</protein>
<evidence type="ECO:0000256" key="5">
    <source>
        <dbReference type="ARBA" id="ARBA00022989"/>
    </source>
</evidence>
<evidence type="ECO:0000313" key="11">
    <source>
        <dbReference type="Proteomes" id="UP000193685"/>
    </source>
</evidence>
<evidence type="ECO:0000256" key="3">
    <source>
        <dbReference type="ARBA" id="ARBA00022475"/>
    </source>
</evidence>
<dbReference type="Proteomes" id="UP000193685">
    <property type="component" value="Unassembled WGS sequence"/>
</dbReference>